<feature type="compositionally biased region" description="Basic and acidic residues" evidence="1">
    <location>
        <begin position="14"/>
        <end position="31"/>
    </location>
</feature>
<feature type="non-terminal residue" evidence="2">
    <location>
        <position position="402"/>
    </location>
</feature>
<feature type="compositionally biased region" description="Basic and acidic residues" evidence="1">
    <location>
        <begin position="187"/>
        <end position="198"/>
    </location>
</feature>
<feature type="compositionally biased region" description="Low complexity" evidence="1">
    <location>
        <begin position="1"/>
        <end position="12"/>
    </location>
</feature>
<feature type="compositionally biased region" description="Low complexity" evidence="1">
    <location>
        <begin position="361"/>
        <end position="376"/>
    </location>
</feature>
<evidence type="ECO:0000313" key="2">
    <source>
        <dbReference type="EMBL" id="CAA9253642.1"/>
    </source>
</evidence>
<sequence length="402" mass="43772">GPSPQRPAAGPPRARPDARARRAHLHPDAGRPRRRGHQDRAPRGRRRHPRLRAALRAEHARERLLRGRQPQQEVGHARHRQTGGAGDRPPPARELRRAGGELQGRRAGEVRLGLGAALAEAPAPDLLLHHRLRPDRPLRAAPRLRQPHPRDGRHHVLDRRAGRAAAESGRAGGRPLRRSLRLHRPPRRAEPPQRDRAGSAHRHRDAGHAPRLVGEPGHELSRNWRESAAARQPAPEHCALPSVPHRRRLHGAERRQRPDLRALLQGVRPGATALRPALRHQRQARGEPATGDGHADAADADPHHDGVGGEAGSAQDRLRPDQHPGAGLRRPARPGARLRGGDAARERGDGEGHRQPRAPVRHAAGLQQRAAAAWPAHGGGAGRGARHGRGGDRGVEGEGDHL</sequence>
<feature type="region of interest" description="Disordered" evidence="1">
    <location>
        <begin position="127"/>
        <end position="402"/>
    </location>
</feature>
<accession>A0A6J4ILL3</accession>
<feature type="region of interest" description="Disordered" evidence="1">
    <location>
        <begin position="1"/>
        <end position="106"/>
    </location>
</feature>
<reference evidence="2" key="1">
    <citation type="submission" date="2020-02" db="EMBL/GenBank/DDBJ databases">
        <authorList>
            <person name="Meier V. D."/>
        </authorList>
    </citation>
    <scope>NUCLEOTIDE SEQUENCE</scope>
    <source>
        <strain evidence="2">AVDCRST_MAG04</strain>
    </source>
</reference>
<feature type="compositionally biased region" description="Basic and acidic residues" evidence="1">
    <location>
        <begin position="216"/>
        <end position="225"/>
    </location>
</feature>
<feature type="compositionally biased region" description="Basic and acidic residues" evidence="1">
    <location>
        <begin position="55"/>
        <end position="65"/>
    </location>
</feature>
<feature type="compositionally biased region" description="Basic and acidic residues" evidence="1">
    <location>
        <begin position="389"/>
        <end position="402"/>
    </location>
</feature>
<feature type="non-terminal residue" evidence="2">
    <location>
        <position position="1"/>
    </location>
</feature>
<gene>
    <name evidence="2" type="ORF">AVDCRST_MAG04-2236</name>
</gene>
<name>A0A6J4ILL3_9PROT</name>
<evidence type="ECO:0000256" key="1">
    <source>
        <dbReference type="SAM" id="MobiDB-lite"/>
    </source>
</evidence>
<feature type="compositionally biased region" description="Basic residues" evidence="1">
    <location>
        <begin position="32"/>
        <end position="53"/>
    </location>
</feature>
<feature type="compositionally biased region" description="Basic and acidic residues" evidence="1">
    <location>
        <begin position="250"/>
        <end position="260"/>
    </location>
</feature>
<proteinExistence type="predicted"/>
<dbReference type="AlphaFoldDB" id="A0A6J4ILL3"/>
<feature type="compositionally biased region" description="Basic and acidic residues" evidence="1">
    <location>
        <begin position="90"/>
        <end position="106"/>
    </location>
</feature>
<feature type="compositionally biased region" description="Basic and acidic residues" evidence="1">
    <location>
        <begin position="339"/>
        <end position="354"/>
    </location>
</feature>
<protein>
    <submittedName>
        <fullName evidence="2">L-carnitine dehydratase/bile acid-inducible protein F</fullName>
    </submittedName>
</protein>
<feature type="compositionally biased region" description="Low complexity" evidence="1">
    <location>
        <begin position="325"/>
        <end position="337"/>
    </location>
</feature>
<feature type="compositionally biased region" description="Basic and acidic residues" evidence="1">
    <location>
        <begin position="293"/>
        <end position="307"/>
    </location>
</feature>
<organism evidence="2">
    <name type="scientific">uncultured Acetobacteraceae bacterium</name>
    <dbReference type="NCBI Taxonomy" id="169975"/>
    <lineage>
        <taxon>Bacteria</taxon>
        <taxon>Pseudomonadati</taxon>
        <taxon>Pseudomonadota</taxon>
        <taxon>Alphaproteobacteria</taxon>
        <taxon>Acetobacterales</taxon>
        <taxon>Acetobacteraceae</taxon>
        <taxon>environmental samples</taxon>
    </lineage>
</organism>
<feature type="compositionally biased region" description="Basic residues" evidence="1">
    <location>
        <begin position="175"/>
        <end position="186"/>
    </location>
</feature>
<dbReference type="EMBL" id="CADCTL010000156">
    <property type="protein sequence ID" value="CAA9253642.1"/>
    <property type="molecule type" value="Genomic_DNA"/>
</dbReference>
<feature type="compositionally biased region" description="Basic and acidic residues" evidence="1">
    <location>
        <begin position="148"/>
        <end position="161"/>
    </location>
</feature>